<organism evidence="8 9">
    <name type="scientific">Fulvivirga kasyanovii</name>
    <dbReference type="NCBI Taxonomy" id="396812"/>
    <lineage>
        <taxon>Bacteria</taxon>
        <taxon>Pseudomonadati</taxon>
        <taxon>Bacteroidota</taxon>
        <taxon>Cytophagia</taxon>
        <taxon>Cytophagales</taxon>
        <taxon>Fulvivirgaceae</taxon>
        <taxon>Fulvivirga</taxon>
    </lineage>
</organism>
<evidence type="ECO:0000313" key="9">
    <source>
        <dbReference type="Proteomes" id="UP000798808"/>
    </source>
</evidence>
<dbReference type="InterPro" id="IPR044068">
    <property type="entry name" value="CB"/>
</dbReference>
<evidence type="ECO:0000256" key="5">
    <source>
        <dbReference type="PROSITE-ProRule" id="PRU01248"/>
    </source>
</evidence>
<dbReference type="PANTHER" id="PTHR30349">
    <property type="entry name" value="PHAGE INTEGRASE-RELATED"/>
    <property type="match status" value="1"/>
</dbReference>
<sequence>MKYNSITPGEARGVKAKPSYTYQRILAGYKEWLDIIGYSKSTVKRFPLRMEPFILHLKKENISSLDNVPYATIRSYYEDLKHHRSEHTGEFLNPSTLNGYIRNLNLFNKYLQETDQGSLQLDIKREKVQTPEAEVLAKEEIHQLYGACSEQLHGLKERAILSLYYGCGLRCGEGVRLNLNDVMLDKQMVYVRQSKTGRARYVPFVESQKKDFELYLKHYRPHLESPSMKGKATAPFLLNQISQRMSNDNVTKTLKDLIARTENEDLQSRKITPHTLRHSIATHLLRSGMELEAISQFLGHRWLSSTQIYLHLSAEV</sequence>
<comment type="similarity">
    <text evidence="1">Belongs to the 'phage' integrase family.</text>
</comment>
<evidence type="ECO:0000259" key="6">
    <source>
        <dbReference type="PROSITE" id="PS51898"/>
    </source>
</evidence>
<evidence type="ECO:0000256" key="2">
    <source>
        <dbReference type="ARBA" id="ARBA00022908"/>
    </source>
</evidence>
<dbReference type="InterPro" id="IPR002104">
    <property type="entry name" value="Integrase_catalytic"/>
</dbReference>
<dbReference type="EMBL" id="SMLW01000381">
    <property type="protein sequence ID" value="MTI24206.1"/>
    <property type="molecule type" value="Genomic_DNA"/>
</dbReference>
<dbReference type="Gene3D" id="1.10.150.130">
    <property type="match status" value="1"/>
</dbReference>
<feature type="domain" description="Tyr recombinase" evidence="6">
    <location>
        <begin position="131"/>
        <end position="316"/>
    </location>
</feature>
<accession>A0ABW9RKK7</accession>
<keyword evidence="4" id="KW-0233">DNA recombination</keyword>
<evidence type="ECO:0000259" key="7">
    <source>
        <dbReference type="PROSITE" id="PS51900"/>
    </source>
</evidence>
<dbReference type="InterPro" id="IPR011010">
    <property type="entry name" value="DNA_brk_join_enz"/>
</dbReference>
<name>A0ABW9RKK7_9BACT</name>
<keyword evidence="3 5" id="KW-0238">DNA-binding</keyword>
<keyword evidence="2" id="KW-0229">DNA integration</keyword>
<dbReference type="InterPro" id="IPR050090">
    <property type="entry name" value="Tyrosine_recombinase_XerCD"/>
</dbReference>
<comment type="caution">
    <text evidence="8">The sequence shown here is derived from an EMBL/GenBank/DDBJ whole genome shotgun (WGS) entry which is preliminary data.</text>
</comment>
<protein>
    <submittedName>
        <fullName evidence="8">Recombinase XerD</fullName>
    </submittedName>
</protein>
<dbReference type="PANTHER" id="PTHR30349:SF41">
    <property type="entry name" value="INTEGRASE_RECOMBINASE PROTEIN MJ0367-RELATED"/>
    <property type="match status" value="1"/>
</dbReference>
<dbReference type="PROSITE" id="PS51898">
    <property type="entry name" value="TYR_RECOMBINASE"/>
    <property type="match status" value="1"/>
</dbReference>
<feature type="domain" description="Core-binding (CB)" evidence="7">
    <location>
        <begin position="20"/>
        <end position="112"/>
    </location>
</feature>
<evidence type="ECO:0000256" key="1">
    <source>
        <dbReference type="ARBA" id="ARBA00008857"/>
    </source>
</evidence>
<keyword evidence="9" id="KW-1185">Reference proteome</keyword>
<dbReference type="InterPro" id="IPR010998">
    <property type="entry name" value="Integrase_recombinase_N"/>
</dbReference>
<reference evidence="8 9" key="1">
    <citation type="submission" date="2019-02" db="EMBL/GenBank/DDBJ databases">
        <authorList>
            <person name="Goldberg S.R."/>
            <person name="Haltli B.A."/>
            <person name="Correa H."/>
            <person name="Russell K.G."/>
        </authorList>
    </citation>
    <scope>NUCLEOTIDE SEQUENCE [LARGE SCALE GENOMIC DNA]</scope>
    <source>
        <strain evidence="8 9">JCM 16186</strain>
    </source>
</reference>
<proteinExistence type="inferred from homology"/>
<dbReference type="InterPro" id="IPR013762">
    <property type="entry name" value="Integrase-like_cat_sf"/>
</dbReference>
<dbReference type="SUPFAM" id="SSF56349">
    <property type="entry name" value="DNA breaking-rejoining enzymes"/>
    <property type="match status" value="1"/>
</dbReference>
<dbReference type="Pfam" id="PF00589">
    <property type="entry name" value="Phage_integrase"/>
    <property type="match status" value="1"/>
</dbReference>
<gene>
    <name evidence="8" type="ORF">E1163_04540</name>
</gene>
<dbReference type="PROSITE" id="PS51900">
    <property type="entry name" value="CB"/>
    <property type="match status" value="1"/>
</dbReference>
<evidence type="ECO:0000313" key="8">
    <source>
        <dbReference type="EMBL" id="MTI24206.1"/>
    </source>
</evidence>
<dbReference type="RefSeq" id="WP_155169965.1">
    <property type="nucleotide sequence ID" value="NZ_BAAAFL010000019.1"/>
</dbReference>
<evidence type="ECO:0000256" key="3">
    <source>
        <dbReference type="ARBA" id="ARBA00023125"/>
    </source>
</evidence>
<dbReference type="Gene3D" id="1.10.443.10">
    <property type="entry name" value="Intergrase catalytic core"/>
    <property type="match status" value="1"/>
</dbReference>
<evidence type="ECO:0000256" key="4">
    <source>
        <dbReference type="ARBA" id="ARBA00023172"/>
    </source>
</evidence>
<dbReference type="Proteomes" id="UP000798808">
    <property type="component" value="Unassembled WGS sequence"/>
</dbReference>